<dbReference type="Gene3D" id="1.10.10.60">
    <property type="entry name" value="Homeodomain-like"/>
    <property type="match status" value="2"/>
</dbReference>
<dbReference type="Pfam" id="PF13921">
    <property type="entry name" value="Myb_DNA-bind_6"/>
    <property type="match status" value="1"/>
</dbReference>
<organism evidence="8 9">
    <name type="scientific">Erythroxylum novogranatense</name>
    <dbReference type="NCBI Taxonomy" id="1862640"/>
    <lineage>
        <taxon>Eukaryota</taxon>
        <taxon>Viridiplantae</taxon>
        <taxon>Streptophyta</taxon>
        <taxon>Embryophyta</taxon>
        <taxon>Tracheophyta</taxon>
        <taxon>Spermatophyta</taxon>
        <taxon>Magnoliopsida</taxon>
        <taxon>eudicotyledons</taxon>
        <taxon>Gunneridae</taxon>
        <taxon>Pentapetalae</taxon>
        <taxon>rosids</taxon>
        <taxon>fabids</taxon>
        <taxon>Malpighiales</taxon>
        <taxon>Erythroxylaceae</taxon>
        <taxon>Erythroxylum</taxon>
    </lineage>
</organism>
<protein>
    <submittedName>
        <fullName evidence="8">Uncharacterized protein</fullName>
    </submittedName>
</protein>
<dbReference type="InterPro" id="IPR001005">
    <property type="entry name" value="SANT/Myb"/>
</dbReference>
<keyword evidence="5" id="KW-0539">Nucleus</keyword>
<feature type="domain" description="Myb-like" evidence="6">
    <location>
        <begin position="199"/>
        <end position="250"/>
    </location>
</feature>
<dbReference type="PANTHER" id="PTHR45614">
    <property type="entry name" value="MYB PROTEIN-RELATED"/>
    <property type="match status" value="1"/>
</dbReference>
<dbReference type="AlphaFoldDB" id="A0AAV8SDM5"/>
<evidence type="ECO:0000256" key="1">
    <source>
        <dbReference type="ARBA" id="ARBA00004123"/>
    </source>
</evidence>
<keyword evidence="3" id="KW-0805">Transcription regulation</keyword>
<dbReference type="GO" id="GO:0005634">
    <property type="term" value="C:nucleus"/>
    <property type="evidence" value="ECO:0007669"/>
    <property type="project" value="UniProtKB-SubCell"/>
</dbReference>
<evidence type="ECO:0000256" key="4">
    <source>
        <dbReference type="ARBA" id="ARBA00023125"/>
    </source>
</evidence>
<dbReference type="EMBL" id="JAIWQS010000011">
    <property type="protein sequence ID" value="KAJ8750306.1"/>
    <property type="molecule type" value="Genomic_DNA"/>
</dbReference>
<keyword evidence="4" id="KW-0238">DNA-binding</keyword>
<dbReference type="FunFam" id="1.10.10.60:FF:000381">
    <property type="entry name" value="Transcription factor MYB119"/>
    <property type="match status" value="1"/>
</dbReference>
<dbReference type="InterPro" id="IPR017930">
    <property type="entry name" value="Myb_dom"/>
</dbReference>
<dbReference type="GO" id="GO:0000978">
    <property type="term" value="F:RNA polymerase II cis-regulatory region sequence-specific DNA binding"/>
    <property type="evidence" value="ECO:0007669"/>
    <property type="project" value="TreeGrafter"/>
</dbReference>
<reference evidence="8 9" key="1">
    <citation type="submission" date="2021-09" db="EMBL/GenBank/DDBJ databases">
        <title>Genomic insights and catalytic innovation underlie evolution of tropane alkaloids biosynthesis.</title>
        <authorList>
            <person name="Wang Y.-J."/>
            <person name="Tian T."/>
            <person name="Huang J.-P."/>
            <person name="Huang S.-X."/>
        </authorList>
    </citation>
    <scope>NUCLEOTIDE SEQUENCE [LARGE SCALE GENOMIC DNA]</scope>
    <source>
        <strain evidence="8">KIB-2018</strain>
        <tissue evidence="8">Leaf</tissue>
    </source>
</reference>
<feature type="domain" description="Myb-like" evidence="6">
    <location>
        <begin position="251"/>
        <end position="301"/>
    </location>
</feature>
<keyword evidence="9" id="KW-1185">Reference proteome</keyword>
<keyword evidence="2" id="KW-0677">Repeat</keyword>
<dbReference type="Proteomes" id="UP001159364">
    <property type="component" value="Linkage Group LG11"/>
</dbReference>
<comment type="subcellular location">
    <subcellularLocation>
        <location evidence="1">Nucleus</location>
    </subcellularLocation>
</comment>
<keyword evidence="3" id="KW-0804">Transcription</keyword>
<dbReference type="PROSITE" id="PS51294">
    <property type="entry name" value="HTH_MYB"/>
    <property type="match status" value="2"/>
</dbReference>
<dbReference type="FunFam" id="1.10.10.60:FF:000010">
    <property type="entry name" value="Transcriptional activator Myb isoform A"/>
    <property type="match status" value="1"/>
</dbReference>
<evidence type="ECO:0000313" key="9">
    <source>
        <dbReference type="Proteomes" id="UP001159364"/>
    </source>
</evidence>
<dbReference type="GO" id="GO:0000981">
    <property type="term" value="F:DNA-binding transcription factor activity, RNA polymerase II-specific"/>
    <property type="evidence" value="ECO:0007669"/>
    <property type="project" value="TreeGrafter"/>
</dbReference>
<dbReference type="SMART" id="SM00717">
    <property type="entry name" value="SANT"/>
    <property type="match status" value="2"/>
</dbReference>
<evidence type="ECO:0000259" key="7">
    <source>
        <dbReference type="PROSITE" id="PS51294"/>
    </source>
</evidence>
<dbReference type="InterPro" id="IPR050560">
    <property type="entry name" value="MYB_TF"/>
</dbReference>
<accession>A0AAV8SDM5</accession>
<evidence type="ECO:0000256" key="2">
    <source>
        <dbReference type="ARBA" id="ARBA00022737"/>
    </source>
</evidence>
<evidence type="ECO:0000256" key="3">
    <source>
        <dbReference type="ARBA" id="ARBA00023015"/>
    </source>
</evidence>
<proteinExistence type="predicted"/>
<gene>
    <name evidence="8" type="ORF">K2173_014221</name>
</gene>
<name>A0AAV8SDM5_9ROSI</name>
<dbReference type="SUPFAM" id="SSF46689">
    <property type="entry name" value="Homeodomain-like"/>
    <property type="match status" value="1"/>
</dbReference>
<dbReference type="PROSITE" id="PS50090">
    <property type="entry name" value="MYB_LIKE"/>
    <property type="match status" value="2"/>
</dbReference>
<evidence type="ECO:0000313" key="8">
    <source>
        <dbReference type="EMBL" id="KAJ8750306.1"/>
    </source>
</evidence>
<evidence type="ECO:0000259" key="6">
    <source>
        <dbReference type="PROSITE" id="PS50090"/>
    </source>
</evidence>
<comment type="caution">
    <text evidence="8">The sequence shown here is derived from an EMBL/GenBank/DDBJ whole genome shotgun (WGS) entry which is preliminary data.</text>
</comment>
<feature type="domain" description="HTH myb-type" evidence="7">
    <location>
        <begin position="255"/>
        <end position="305"/>
    </location>
</feature>
<feature type="domain" description="HTH myb-type" evidence="7">
    <location>
        <begin position="199"/>
        <end position="254"/>
    </location>
</feature>
<dbReference type="CDD" id="cd00167">
    <property type="entry name" value="SANT"/>
    <property type="match status" value="2"/>
</dbReference>
<evidence type="ECO:0000256" key="5">
    <source>
        <dbReference type="ARBA" id="ARBA00023242"/>
    </source>
</evidence>
<dbReference type="PANTHER" id="PTHR45614:SF273">
    <property type="entry name" value="MYB DOMAIN PROTEIN 100-RELATED"/>
    <property type="match status" value="1"/>
</dbReference>
<sequence>MEIDTKFRDEFPYLSSLLIEYPLKHELTNGLSLEAPSSKQALFHNFHQLSHLANIDDGQSSSFNARFLDRFNSIEGSSKNIFAGISETCIDPVQALVSEFSGDLSAYLSVSFSPDVAEKLLHDFQSKPFWDCPEKPEDTCFDEEQMHQPLTFEDFRLINSRVPTDDSSSVTEKNDHQKRVVQKKDKRLQVKKHSRPCKNINIIKGQWTPEEDRLLVQLVEYHGMKKWSQIAKMLDGRVGKQCRERWHNHLRPDIRKDAWSEEEDQILIKAHKEIGNRWAEIAKRLPGRTENTIKNHWNATKRRQFSKRKGKDENPKSAILQSYIRTVISTTTQDPNQACAKNIIDDEAVNFILQNKKQNSYSSSVEDSTVQVRDDNNKHATGEFSLEANLFGGSNYGFVPFLNEMPCVSVVDDDSSMELDSLMKGPHEVKKEMDLLEMIIHGSHNQALNDHSMIDNPSRF</sequence>
<dbReference type="InterPro" id="IPR009057">
    <property type="entry name" value="Homeodomain-like_sf"/>
</dbReference>